<proteinExistence type="predicted"/>
<evidence type="ECO:0000313" key="1">
    <source>
        <dbReference type="Proteomes" id="UP000887577"/>
    </source>
</evidence>
<protein>
    <submittedName>
        <fullName evidence="2">Uncharacterized protein</fullName>
    </submittedName>
</protein>
<evidence type="ECO:0000313" key="2">
    <source>
        <dbReference type="WBParaSite" id="PSU_v2.g13962.t1"/>
    </source>
</evidence>
<dbReference type="Proteomes" id="UP000887577">
    <property type="component" value="Unplaced"/>
</dbReference>
<sequence length="88" mass="9930">MHGRLGNIFMPGKRTPINSHQFLTYFGNVGTSEPDDPNDIHNILIIRGDRESDQIRECTRGCLFPDDFSHSTKFSLVTPLRHPPAAPK</sequence>
<accession>A0A914Y5B4</accession>
<dbReference type="WBParaSite" id="PSU_v2.g13962.t1">
    <property type="protein sequence ID" value="PSU_v2.g13962.t1"/>
    <property type="gene ID" value="PSU_v2.g13962"/>
</dbReference>
<name>A0A914Y5B4_9BILA</name>
<dbReference type="AlphaFoldDB" id="A0A914Y5B4"/>
<reference evidence="2" key="1">
    <citation type="submission" date="2022-11" db="UniProtKB">
        <authorList>
            <consortium name="WormBaseParasite"/>
        </authorList>
    </citation>
    <scope>IDENTIFICATION</scope>
</reference>
<organism evidence="1 2">
    <name type="scientific">Panagrolaimus superbus</name>
    <dbReference type="NCBI Taxonomy" id="310955"/>
    <lineage>
        <taxon>Eukaryota</taxon>
        <taxon>Metazoa</taxon>
        <taxon>Ecdysozoa</taxon>
        <taxon>Nematoda</taxon>
        <taxon>Chromadorea</taxon>
        <taxon>Rhabditida</taxon>
        <taxon>Tylenchina</taxon>
        <taxon>Panagrolaimomorpha</taxon>
        <taxon>Panagrolaimoidea</taxon>
        <taxon>Panagrolaimidae</taxon>
        <taxon>Panagrolaimus</taxon>
    </lineage>
</organism>
<keyword evidence="1" id="KW-1185">Reference proteome</keyword>